<dbReference type="RefSeq" id="WP_307480759.1">
    <property type="nucleotide sequence ID" value="NZ_JAUTBF010000001.1"/>
</dbReference>
<keyword evidence="2" id="KW-0472">Membrane</keyword>
<feature type="domain" description="DUF4190" evidence="3">
    <location>
        <begin position="90"/>
        <end position="152"/>
    </location>
</feature>
<protein>
    <recommendedName>
        <fullName evidence="3">DUF4190 domain-containing protein</fullName>
    </recommendedName>
</protein>
<dbReference type="Proteomes" id="UP001226691">
    <property type="component" value="Unassembled WGS sequence"/>
</dbReference>
<evidence type="ECO:0000313" key="4">
    <source>
        <dbReference type="EMBL" id="MDQ1122371.1"/>
    </source>
</evidence>
<dbReference type="Pfam" id="PF13828">
    <property type="entry name" value="DUF4190"/>
    <property type="match status" value="1"/>
</dbReference>
<comment type="caution">
    <text evidence="4">The sequence shown here is derived from an EMBL/GenBank/DDBJ whole genome shotgun (WGS) entry which is preliminary data.</text>
</comment>
<dbReference type="InterPro" id="IPR025241">
    <property type="entry name" value="DUF4190"/>
</dbReference>
<evidence type="ECO:0000313" key="5">
    <source>
        <dbReference type="Proteomes" id="UP001226691"/>
    </source>
</evidence>
<evidence type="ECO:0000259" key="3">
    <source>
        <dbReference type="Pfam" id="PF13828"/>
    </source>
</evidence>
<gene>
    <name evidence="4" type="ORF">QE412_000944</name>
</gene>
<feature type="transmembrane region" description="Helical" evidence="2">
    <location>
        <begin position="133"/>
        <end position="160"/>
    </location>
</feature>
<feature type="transmembrane region" description="Helical" evidence="2">
    <location>
        <begin position="90"/>
        <end position="121"/>
    </location>
</feature>
<evidence type="ECO:0000256" key="2">
    <source>
        <dbReference type="SAM" id="Phobius"/>
    </source>
</evidence>
<organism evidence="4 5">
    <name type="scientific">Microbacterium trichothecenolyticum</name>
    <name type="common">Aureobacterium trichothecenolyticum</name>
    <dbReference type="NCBI Taxonomy" id="69370"/>
    <lineage>
        <taxon>Bacteria</taxon>
        <taxon>Bacillati</taxon>
        <taxon>Actinomycetota</taxon>
        <taxon>Actinomycetes</taxon>
        <taxon>Micrococcales</taxon>
        <taxon>Microbacteriaceae</taxon>
        <taxon>Microbacterium</taxon>
    </lineage>
</organism>
<feature type="region of interest" description="Disordered" evidence="1">
    <location>
        <begin position="1"/>
        <end position="52"/>
    </location>
</feature>
<reference evidence="4 5" key="1">
    <citation type="submission" date="2023-07" db="EMBL/GenBank/DDBJ databases">
        <title>Functional and genomic diversity of the sorghum phyllosphere microbiome.</title>
        <authorList>
            <person name="Shade A."/>
        </authorList>
    </citation>
    <scope>NUCLEOTIDE SEQUENCE [LARGE SCALE GENOMIC DNA]</scope>
    <source>
        <strain evidence="4 5">SORGH_AS_1207</strain>
    </source>
</reference>
<sequence>MSDDRTIEPSPSDGSTPHAPGPEAAATGAAPEAPAYPAPPAPPAPPSDTAGAPAPAYGAPSYAAPAYAAPAYGSTYGSADYVASARTNTLAILSLVASLVGVFVLPFIGQVAGVVLGHVSLSQLKERAEKGRGLAIAGLIVGYATLAIGVLLIFAFFILLQAAVGESGLSYGA</sequence>
<name>A0ABU0TRU2_MICTR</name>
<dbReference type="EMBL" id="JAUTBF010000001">
    <property type="protein sequence ID" value="MDQ1122371.1"/>
    <property type="molecule type" value="Genomic_DNA"/>
</dbReference>
<evidence type="ECO:0000256" key="1">
    <source>
        <dbReference type="SAM" id="MobiDB-lite"/>
    </source>
</evidence>
<keyword evidence="2" id="KW-0812">Transmembrane</keyword>
<feature type="compositionally biased region" description="Low complexity" evidence="1">
    <location>
        <begin position="16"/>
        <end position="33"/>
    </location>
</feature>
<keyword evidence="5" id="KW-1185">Reference proteome</keyword>
<proteinExistence type="predicted"/>
<feature type="compositionally biased region" description="Pro residues" evidence="1">
    <location>
        <begin position="34"/>
        <end position="46"/>
    </location>
</feature>
<keyword evidence="2" id="KW-1133">Transmembrane helix</keyword>
<accession>A0ABU0TRU2</accession>